<evidence type="ECO:0000256" key="5">
    <source>
        <dbReference type="SAM" id="MobiDB-lite"/>
    </source>
</evidence>
<evidence type="ECO:0000256" key="1">
    <source>
        <dbReference type="ARBA" id="ARBA00004395"/>
    </source>
</evidence>
<dbReference type="Pfam" id="PF10392">
    <property type="entry name" value="COG5_N"/>
    <property type="match status" value="1"/>
</dbReference>
<dbReference type="GO" id="GO:0006891">
    <property type="term" value="P:intra-Golgi vesicle-mediated transport"/>
    <property type="evidence" value="ECO:0007669"/>
    <property type="project" value="InterPro"/>
</dbReference>
<dbReference type="InterPro" id="IPR049176">
    <property type="entry name" value="COG5_N"/>
</dbReference>
<proteinExistence type="predicted"/>
<dbReference type="InterPro" id="IPR019465">
    <property type="entry name" value="Cog5"/>
</dbReference>
<dbReference type="GO" id="GO:0017119">
    <property type="term" value="C:Golgi transport complex"/>
    <property type="evidence" value="ECO:0007669"/>
    <property type="project" value="InterPro"/>
</dbReference>
<protein>
    <recommendedName>
        <fullName evidence="2">Conserved oligomeric Golgi complex subunit 5</fullName>
    </recommendedName>
</protein>
<dbReference type="PANTHER" id="PTHR13228">
    <property type="entry name" value="CONSERVED OLIGOMERIC GOLGI COMPLEX COMPONENT 5"/>
    <property type="match status" value="1"/>
</dbReference>
<keyword evidence="4" id="KW-0472">Membrane</keyword>
<dbReference type="AlphaFoldDB" id="A0A0H5R0Y2"/>
<evidence type="ECO:0000259" key="6">
    <source>
        <dbReference type="Pfam" id="PF10392"/>
    </source>
</evidence>
<keyword evidence="3" id="KW-0333">Golgi apparatus</keyword>
<feature type="domain" description="Conserved oligomeric Golgi complex subunit 5 N-terminal" evidence="6">
    <location>
        <begin position="53"/>
        <end position="172"/>
    </location>
</feature>
<sequence>MIDRAEGSASDSSEDELGLAGPTLDKRQTSGLEYTSHDELVKAWSDDDALRVFLDDDFDSDQFLTGLQLHGISKLQDKLNAALATLDHYIQHKVSDHHEDLLRQSTQISAVEHDANALLADAAALQSSYNAVYDAIMDPFTKMKELIKETQHAQECAELLRNVLRFVQLINKSKAISSSDKEPARYALVLSEISEVAESNGLIHVNSLRSNLNWVQQETANVKLQAEASLKAAIVTSTHVDIGAALQVAFNLGTLPAVVAAVIQDLLSDFSDEVSQLFDLNKILSPLPADMKKNFQDPAERGQQIRAAVWRRIETVLNSLLECVSRMHALHSVLQKKTDPIVRKSFMELVQGGISFMEDTAQDVYKIFRKSLDNFSALSKLVSEALTSEYPRLFDLCESCWQRGLGRVLPPESRLHLFDTIQTFQNEFISSQLERIQGPVALMFPGHLSPAVAPVPTITDMSTMFSNVLDTLSSLESRTELQRPMLKGLNGTVCVCVSKCEALAGNLTSMSPLLWDVNTFDRLNSIFTIAGFLDQILTAIAQSRHTRCQSIPASLAAPILLPGRRAVHALKRQIIAPIFTLTLNTLEASLDKSDISSVIQAELNRNTSFLKRIVSKPPLARFFLKEFVSQLETMVIYRCAAVLSSGFARPSIIEKVLEDITSAGSVIASYSKLTDSVAPRTQQQQQPLNKFVQFTSWLSGPHWRPCTESEFTCIPKFVIVSVSISRSKGLISVCDLLCLDTMGLFHWMLAHNEENALRLCENKVIPFLSPGDETDQTIIDYISHLINNQQQ</sequence>
<evidence type="ECO:0000256" key="2">
    <source>
        <dbReference type="ARBA" id="ARBA00020974"/>
    </source>
</evidence>
<dbReference type="InterPro" id="IPR048485">
    <property type="entry name" value="COG5_helical"/>
</dbReference>
<evidence type="ECO:0000259" key="7">
    <source>
        <dbReference type="Pfam" id="PF20649"/>
    </source>
</evidence>
<dbReference type="EMBL" id="HACM01001007">
    <property type="protein sequence ID" value="CRZ01449.1"/>
    <property type="molecule type" value="Transcribed_RNA"/>
</dbReference>
<evidence type="ECO:0000256" key="4">
    <source>
        <dbReference type="ARBA" id="ARBA00023136"/>
    </source>
</evidence>
<feature type="region of interest" description="Disordered" evidence="5">
    <location>
        <begin position="1"/>
        <end position="28"/>
    </location>
</feature>
<evidence type="ECO:0000256" key="3">
    <source>
        <dbReference type="ARBA" id="ARBA00023034"/>
    </source>
</evidence>
<dbReference type="PANTHER" id="PTHR13228:SF3">
    <property type="entry name" value="CONSERVED OLIGOMERIC GOLGI COMPLEX SUBUNIT 5"/>
    <property type="match status" value="1"/>
</dbReference>
<dbReference type="GO" id="GO:0000139">
    <property type="term" value="C:Golgi membrane"/>
    <property type="evidence" value="ECO:0007669"/>
    <property type="project" value="UniProtKB-SubCell"/>
</dbReference>
<comment type="subcellular location">
    <subcellularLocation>
        <location evidence="1">Golgi apparatus membrane</location>
        <topology evidence="1">Peripheral membrane protein</topology>
    </subcellularLocation>
</comment>
<evidence type="ECO:0000313" key="8">
    <source>
        <dbReference type="EMBL" id="CRZ01449.1"/>
    </source>
</evidence>
<dbReference type="Pfam" id="PF20649">
    <property type="entry name" value="COG5_C"/>
    <property type="match status" value="1"/>
</dbReference>
<feature type="domain" description="Conserved oligomeric Golgi complex subunit 5 helical" evidence="7">
    <location>
        <begin position="205"/>
        <end position="401"/>
    </location>
</feature>
<accession>A0A0H5R0Y2</accession>
<reference evidence="8" key="1">
    <citation type="submission" date="2015-04" db="EMBL/GenBank/DDBJ databases">
        <title>The genome sequence of the plant pathogenic Rhizarian Plasmodiophora brassicae reveals insights in its biotrophic life cycle and the origin of chitin synthesis.</title>
        <authorList>
            <person name="Schwelm A."/>
            <person name="Fogelqvist J."/>
            <person name="Knaust A."/>
            <person name="Julke S."/>
            <person name="Lilja T."/>
            <person name="Dhandapani V."/>
            <person name="Bonilla-Rosso G."/>
            <person name="Karlsson M."/>
            <person name="Shevchenko A."/>
            <person name="Choi S.R."/>
            <person name="Kim H.G."/>
            <person name="Park J.Y."/>
            <person name="Lim Y.P."/>
            <person name="Ludwig-Muller J."/>
            <person name="Dixelius C."/>
        </authorList>
    </citation>
    <scope>NUCLEOTIDE SEQUENCE</scope>
    <source>
        <tissue evidence="8">Potato root galls</tissue>
    </source>
</reference>
<name>A0A0H5R0Y2_9EUKA</name>
<organism evidence="8">
    <name type="scientific">Spongospora subterranea</name>
    <dbReference type="NCBI Taxonomy" id="70186"/>
    <lineage>
        <taxon>Eukaryota</taxon>
        <taxon>Sar</taxon>
        <taxon>Rhizaria</taxon>
        <taxon>Endomyxa</taxon>
        <taxon>Phytomyxea</taxon>
        <taxon>Plasmodiophorida</taxon>
        <taxon>Plasmodiophoridae</taxon>
        <taxon>Spongospora</taxon>
    </lineage>
</organism>